<evidence type="ECO:0000256" key="1">
    <source>
        <dbReference type="SAM" id="Phobius"/>
    </source>
</evidence>
<dbReference type="Proteomes" id="UP000188602">
    <property type="component" value="Unassembled WGS sequence"/>
</dbReference>
<evidence type="ECO:0000313" key="3">
    <source>
        <dbReference type="Proteomes" id="UP000188602"/>
    </source>
</evidence>
<reference evidence="2 3" key="1">
    <citation type="submission" date="2016-10" db="EMBL/GenBank/DDBJ databases">
        <title>Rodentibacter gen. nov. and new species.</title>
        <authorList>
            <person name="Christensen H."/>
        </authorList>
    </citation>
    <scope>NUCLEOTIDE SEQUENCE [LARGE SCALE GENOMIC DNA]</scope>
    <source>
        <strain evidence="2 3">Ac151</strain>
    </source>
</reference>
<dbReference type="EMBL" id="MLHQ01000011">
    <property type="protein sequence ID" value="OOF58909.1"/>
    <property type="molecule type" value="Genomic_DNA"/>
</dbReference>
<evidence type="ECO:0000313" key="2">
    <source>
        <dbReference type="EMBL" id="OOF58909.1"/>
    </source>
</evidence>
<protein>
    <submittedName>
        <fullName evidence="2">Uncharacterized protein</fullName>
    </submittedName>
</protein>
<dbReference type="AlphaFoldDB" id="A0A1V3JQM2"/>
<name>A0A1V3JQM2_9PAST</name>
<keyword evidence="3" id="KW-1185">Reference proteome</keyword>
<dbReference type="STRING" id="1907939.BKL49_05040"/>
<sequence>MKKRKQKQMQRLLAAKQAEKCGQKCSQIELKNLQGQVWDLAIQSQQTVNQIKTHGETLRLCNRFFSKEIQRLEKRLTTDRIGDTLLNLLGGMIGGIVGVFMWILCIL</sequence>
<dbReference type="RefSeq" id="WP_077423539.1">
    <property type="nucleotide sequence ID" value="NZ_MLHQ01000011.1"/>
</dbReference>
<accession>A0A1V3JQM2</accession>
<keyword evidence="1" id="KW-0472">Membrane</keyword>
<comment type="caution">
    <text evidence="2">The sequence shown here is derived from an EMBL/GenBank/DDBJ whole genome shotgun (WGS) entry which is preliminary data.</text>
</comment>
<gene>
    <name evidence="2" type="ORF">BKL49_05040</name>
</gene>
<keyword evidence="1" id="KW-1133">Transmembrane helix</keyword>
<feature type="transmembrane region" description="Helical" evidence="1">
    <location>
        <begin position="84"/>
        <end position="104"/>
    </location>
</feature>
<dbReference type="OrthoDB" id="5690437at2"/>
<organism evidence="2 3">
    <name type="scientific">Rodentibacter myodis</name>
    <dbReference type="NCBI Taxonomy" id="1907939"/>
    <lineage>
        <taxon>Bacteria</taxon>
        <taxon>Pseudomonadati</taxon>
        <taxon>Pseudomonadota</taxon>
        <taxon>Gammaproteobacteria</taxon>
        <taxon>Pasteurellales</taxon>
        <taxon>Pasteurellaceae</taxon>
        <taxon>Rodentibacter</taxon>
    </lineage>
</organism>
<keyword evidence="1" id="KW-0812">Transmembrane</keyword>
<proteinExistence type="predicted"/>